<feature type="transmembrane region" description="Helical" evidence="1">
    <location>
        <begin position="37"/>
        <end position="58"/>
    </location>
</feature>
<evidence type="ECO:0000256" key="1">
    <source>
        <dbReference type="SAM" id="Phobius"/>
    </source>
</evidence>
<evidence type="ECO:0000313" key="3">
    <source>
        <dbReference type="Proteomes" id="UP000188354"/>
    </source>
</evidence>
<keyword evidence="1" id="KW-0812">Transmembrane</keyword>
<name>A0A4P1QY33_LUPAN</name>
<dbReference type="PANTHER" id="PTHR37714">
    <property type="entry name" value="PROTEIN, PUTATIVE-RELATED"/>
    <property type="match status" value="1"/>
</dbReference>
<dbReference type="PANTHER" id="PTHR37714:SF1">
    <property type="entry name" value="PROTEIN, PUTATIVE-RELATED"/>
    <property type="match status" value="1"/>
</dbReference>
<dbReference type="AlphaFoldDB" id="A0A4P1QY33"/>
<gene>
    <name evidence="2" type="ORF">TanjilG_12343</name>
</gene>
<accession>A0A4P1QY33</accession>
<dbReference type="EMBL" id="CM007374">
    <property type="protein sequence ID" value="OIV97586.1"/>
    <property type="molecule type" value="Genomic_DNA"/>
</dbReference>
<protein>
    <submittedName>
        <fullName evidence="2">Uncharacterized protein</fullName>
    </submittedName>
</protein>
<keyword evidence="1" id="KW-1133">Transmembrane helix</keyword>
<dbReference type="Gramene" id="OIV97586">
    <property type="protein sequence ID" value="OIV97586"/>
    <property type="gene ID" value="TanjilG_12343"/>
</dbReference>
<keyword evidence="1" id="KW-0472">Membrane</keyword>
<proteinExistence type="predicted"/>
<reference evidence="2 3" key="1">
    <citation type="journal article" date="2017" name="Plant Biotechnol. J.">
        <title>A comprehensive draft genome sequence for lupin (Lupinus angustifolius), an emerging health food: insights into plant-microbe interactions and legume evolution.</title>
        <authorList>
            <person name="Hane J.K."/>
            <person name="Ming Y."/>
            <person name="Kamphuis L.G."/>
            <person name="Nelson M.N."/>
            <person name="Garg G."/>
            <person name="Atkins C.A."/>
            <person name="Bayer P.E."/>
            <person name="Bravo A."/>
            <person name="Bringans S."/>
            <person name="Cannon S."/>
            <person name="Edwards D."/>
            <person name="Foley R."/>
            <person name="Gao L.L."/>
            <person name="Harrison M.J."/>
            <person name="Huang W."/>
            <person name="Hurgobin B."/>
            <person name="Li S."/>
            <person name="Liu C.W."/>
            <person name="McGrath A."/>
            <person name="Morahan G."/>
            <person name="Murray J."/>
            <person name="Weller J."/>
            <person name="Jian J."/>
            <person name="Singh K.B."/>
        </authorList>
    </citation>
    <scope>NUCLEOTIDE SEQUENCE [LARGE SCALE GENOMIC DNA]</scope>
    <source>
        <strain evidence="3">cv. Tanjil</strain>
        <tissue evidence="2">Whole plant</tissue>
    </source>
</reference>
<evidence type="ECO:0000313" key="2">
    <source>
        <dbReference type="EMBL" id="OIV97586.1"/>
    </source>
</evidence>
<keyword evidence="3" id="KW-1185">Reference proteome</keyword>
<sequence length="117" mass="13293">MNISDTVARNLTKIYVVVLILIKTYDVYYGRRYSGCFMVFLSTTLVGSILIVTLMWDVSRKATYIFMNNNNHRQEICKGGICWHGVAVKSPASQLRFRLPNRMPIANDNDNADANAL</sequence>
<organism evidence="2 3">
    <name type="scientific">Lupinus angustifolius</name>
    <name type="common">Narrow-leaved blue lupine</name>
    <dbReference type="NCBI Taxonomy" id="3871"/>
    <lineage>
        <taxon>Eukaryota</taxon>
        <taxon>Viridiplantae</taxon>
        <taxon>Streptophyta</taxon>
        <taxon>Embryophyta</taxon>
        <taxon>Tracheophyta</taxon>
        <taxon>Spermatophyta</taxon>
        <taxon>Magnoliopsida</taxon>
        <taxon>eudicotyledons</taxon>
        <taxon>Gunneridae</taxon>
        <taxon>Pentapetalae</taxon>
        <taxon>rosids</taxon>
        <taxon>fabids</taxon>
        <taxon>Fabales</taxon>
        <taxon>Fabaceae</taxon>
        <taxon>Papilionoideae</taxon>
        <taxon>50 kb inversion clade</taxon>
        <taxon>genistoids sensu lato</taxon>
        <taxon>core genistoids</taxon>
        <taxon>Genisteae</taxon>
        <taxon>Lupinus</taxon>
    </lineage>
</organism>
<dbReference type="Proteomes" id="UP000188354">
    <property type="component" value="Chromosome LG14"/>
</dbReference>